<organism evidence="9 10">
    <name type="scientific">Entotheonella factor</name>
    <dbReference type="NCBI Taxonomy" id="1429438"/>
    <lineage>
        <taxon>Bacteria</taxon>
        <taxon>Pseudomonadati</taxon>
        <taxon>Nitrospinota/Tectimicrobiota group</taxon>
        <taxon>Candidatus Tectimicrobiota</taxon>
        <taxon>Candidatus Entotheonellia</taxon>
        <taxon>Candidatus Entotheonellales</taxon>
        <taxon>Candidatus Entotheonellaceae</taxon>
        <taxon>Candidatus Entotheonella</taxon>
    </lineage>
</organism>
<dbReference type="Gene3D" id="3.40.50.1390">
    <property type="entry name" value="Resolvase, N-terminal catalytic domain"/>
    <property type="match status" value="1"/>
</dbReference>
<dbReference type="Proteomes" id="UP000019141">
    <property type="component" value="Unassembled WGS sequence"/>
</dbReference>
<dbReference type="InterPro" id="IPR036162">
    <property type="entry name" value="Resolvase-like_N_sf"/>
</dbReference>
<keyword evidence="5" id="KW-0233">DNA recombination</keyword>
<evidence type="ECO:0000259" key="8">
    <source>
        <dbReference type="PROSITE" id="PS51736"/>
    </source>
</evidence>
<keyword evidence="4" id="KW-0238">DNA-binding</keyword>
<evidence type="ECO:0000313" key="9">
    <source>
        <dbReference type="EMBL" id="ETX00981.1"/>
    </source>
</evidence>
<dbReference type="PROSITE" id="PS00398">
    <property type="entry name" value="RECOMBINASES_2"/>
    <property type="match status" value="1"/>
</dbReference>
<dbReference type="CDD" id="cd00569">
    <property type="entry name" value="HTH_Hin_like"/>
    <property type="match status" value="1"/>
</dbReference>
<comment type="similarity">
    <text evidence="1">Belongs to the site-specific recombinase resolvase family.</text>
</comment>
<evidence type="ECO:0000313" key="10">
    <source>
        <dbReference type="Proteomes" id="UP000019141"/>
    </source>
</evidence>
<comment type="caution">
    <text evidence="9">The sequence shown here is derived from an EMBL/GenBank/DDBJ whole genome shotgun (WGS) entry which is preliminary data.</text>
</comment>
<dbReference type="CDD" id="cd03768">
    <property type="entry name" value="SR_ResInv"/>
    <property type="match status" value="1"/>
</dbReference>
<dbReference type="PROSITE" id="PS00397">
    <property type="entry name" value="RECOMBINASES_1"/>
    <property type="match status" value="1"/>
</dbReference>
<dbReference type="PANTHER" id="PTHR30461:SF26">
    <property type="entry name" value="RESOLVASE HOMOLOG YNEB"/>
    <property type="match status" value="1"/>
</dbReference>
<keyword evidence="3" id="KW-0230">DNA invertase</keyword>
<dbReference type="PATRIC" id="fig|1429438.4.peg.1924"/>
<feature type="active site" description="O-(5'-phospho-DNA)-serine intermediate" evidence="6 7">
    <location>
        <position position="10"/>
    </location>
</feature>
<evidence type="ECO:0000256" key="2">
    <source>
        <dbReference type="ARBA" id="ARBA00022908"/>
    </source>
</evidence>
<name>W4LTE0_ENTF1</name>
<dbReference type="FunFam" id="3.40.50.1390:FF:000001">
    <property type="entry name" value="DNA recombinase"/>
    <property type="match status" value="1"/>
</dbReference>
<dbReference type="InterPro" id="IPR006118">
    <property type="entry name" value="Recombinase_CS"/>
</dbReference>
<dbReference type="GO" id="GO:0003677">
    <property type="term" value="F:DNA binding"/>
    <property type="evidence" value="ECO:0007669"/>
    <property type="project" value="UniProtKB-KW"/>
</dbReference>
<dbReference type="Pfam" id="PF00239">
    <property type="entry name" value="Resolvase"/>
    <property type="match status" value="1"/>
</dbReference>
<dbReference type="InterPro" id="IPR006119">
    <property type="entry name" value="Resolv_N"/>
</dbReference>
<keyword evidence="10" id="KW-1185">Reference proteome</keyword>
<proteinExistence type="inferred from homology"/>
<dbReference type="GO" id="GO:0000150">
    <property type="term" value="F:DNA strand exchange activity"/>
    <property type="evidence" value="ECO:0007669"/>
    <property type="project" value="UniProtKB-KW"/>
</dbReference>
<keyword evidence="2" id="KW-0229">DNA integration</keyword>
<dbReference type="HOGENOM" id="CLU_010686_8_3_7"/>
<protein>
    <submittedName>
        <fullName evidence="9">Resolvase</fullName>
    </submittedName>
</protein>
<dbReference type="EMBL" id="AZHW01000283">
    <property type="protein sequence ID" value="ETX00981.1"/>
    <property type="molecule type" value="Genomic_DNA"/>
</dbReference>
<evidence type="ECO:0000256" key="1">
    <source>
        <dbReference type="ARBA" id="ARBA00009913"/>
    </source>
</evidence>
<feature type="domain" description="Resolvase/invertase-type recombinase catalytic" evidence="8">
    <location>
        <begin position="2"/>
        <end position="133"/>
    </location>
</feature>
<dbReference type="SUPFAM" id="SSF53041">
    <property type="entry name" value="Resolvase-like"/>
    <property type="match status" value="1"/>
</dbReference>
<evidence type="ECO:0000256" key="4">
    <source>
        <dbReference type="ARBA" id="ARBA00023125"/>
    </source>
</evidence>
<evidence type="ECO:0000256" key="6">
    <source>
        <dbReference type="PIRSR" id="PIRSR606118-50"/>
    </source>
</evidence>
<dbReference type="InterPro" id="IPR050639">
    <property type="entry name" value="SSR_resolvase"/>
</dbReference>
<dbReference type="PANTHER" id="PTHR30461">
    <property type="entry name" value="DNA-INVERTASE FROM LAMBDOID PROPHAGE"/>
    <property type="match status" value="1"/>
</dbReference>
<evidence type="ECO:0000256" key="7">
    <source>
        <dbReference type="PROSITE-ProRule" id="PRU10137"/>
    </source>
</evidence>
<sequence length="190" mass="21444">MALVGYARVSSVGQSLDVQLDKLKHCAKVFEEQKSGALGKRPRLEDCLEYVREGDTLVVTRLDRLARSTLHLCQIAEELQRKRVHLQVLDQHIETSDATGRLLFNMLGAIAQFETEIRAERQMDGVQKAKERGIRFGAKKKLTPAQVSELQQRREQGVLIKTLMQDYGISKVSVYRYLGQTDSALSSQNA</sequence>
<accession>W4LTE0</accession>
<evidence type="ECO:0000256" key="3">
    <source>
        <dbReference type="ARBA" id="ARBA00023100"/>
    </source>
</evidence>
<evidence type="ECO:0000256" key="5">
    <source>
        <dbReference type="ARBA" id="ARBA00023172"/>
    </source>
</evidence>
<dbReference type="SMART" id="SM00857">
    <property type="entry name" value="Resolvase"/>
    <property type="match status" value="1"/>
</dbReference>
<gene>
    <name evidence="9" type="ORF">ETSY1_09290</name>
</gene>
<reference evidence="9 10" key="1">
    <citation type="journal article" date="2014" name="Nature">
        <title>An environmental bacterial taxon with a large and distinct metabolic repertoire.</title>
        <authorList>
            <person name="Wilson M.C."/>
            <person name="Mori T."/>
            <person name="Ruckert C."/>
            <person name="Uria A.R."/>
            <person name="Helf M.J."/>
            <person name="Takada K."/>
            <person name="Gernert C."/>
            <person name="Steffens U.A."/>
            <person name="Heycke N."/>
            <person name="Schmitt S."/>
            <person name="Rinke C."/>
            <person name="Helfrich E.J."/>
            <person name="Brachmann A.O."/>
            <person name="Gurgui C."/>
            <person name="Wakimoto T."/>
            <person name="Kracht M."/>
            <person name="Crusemann M."/>
            <person name="Hentschel U."/>
            <person name="Abe I."/>
            <person name="Matsunaga S."/>
            <person name="Kalinowski J."/>
            <person name="Takeyama H."/>
            <person name="Piel J."/>
        </authorList>
    </citation>
    <scope>NUCLEOTIDE SEQUENCE [LARGE SCALE GENOMIC DNA]</scope>
    <source>
        <strain evidence="10">TSY1</strain>
    </source>
</reference>
<dbReference type="AlphaFoldDB" id="W4LTE0"/>
<dbReference type="PROSITE" id="PS51736">
    <property type="entry name" value="RECOMBINASES_3"/>
    <property type="match status" value="1"/>
</dbReference>
<dbReference type="GO" id="GO:0015074">
    <property type="term" value="P:DNA integration"/>
    <property type="evidence" value="ECO:0007669"/>
    <property type="project" value="UniProtKB-KW"/>
</dbReference>